<dbReference type="EMBL" id="JAEAOA010001418">
    <property type="protein sequence ID" value="KAK3587088.1"/>
    <property type="molecule type" value="Genomic_DNA"/>
</dbReference>
<comment type="caution">
    <text evidence="1">The sequence shown here is derived from an EMBL/GenBank/DDBJ whole genome shotgun (WGS) entry which is preliminary data.</text>
</comment>
<reference evidence="1" key="3">
    <citation type="submission" date="2023-05" db="EMBL/GenBank/DDBJ databases">
        <authorList>
            <person name="Smith C.H."/>
        </authorList>
    </citation>
    <scope>NUCLEOTIDE SEQUENCE</scope>
    <source>
        <strain evidence="1">CHS0354</strain>
        <tissue evidence="1">Mantle</tissue>
    </source>
</reference>
<protein>
    <submittedName>
        <fullName evidence="1">Uncharacterized protein</fullName>
    </submittedName>
</protein>
<evidence type="ECO:0000313" key="2">
    <source>
        <dbReference type="Proteomes" id="UP001195483"/>
    </source>
</evidence>
<keyword evidence="2" id="KW-1185">Reference proteome</keyword>
<dbReference type="AlphaFoldDB" id="A0AAE0S8B0"/>
<dbReference type="Proteomes" id="UP001195483">
    <property type="component" value="Unassembled WGS sequence"/>
</dbReference>
<accession>A0AAE0S8B0</accession>
<gene>
    <name evidence="1" type="ORF">CHS0354_023543</name>
</gene>
<reference evidence="1" key="2">
    <citation type="journal article" date="2021" name="Genome Biol. Evol.">
        <title>Developing a high-quality reference genome for a parasitic bivalve with doubly uniparental inheritance (Bivalvia: Unionida).</title>
        <authorList>
            <person name="Smith C.H."/>
        </authorList>
    </citation>
    <scope>NUCLEOTIDE SEQUENCE</scope>
    <source>
        <strain evidence="1">CHS0354</strain>
        <tissue evidence="1">Mantle</tissue>
    </source>
</reference>
<reference evidence="1" key="1">
    <citation type="journal article" date="2021" name="Genome Biol. Evol.">
        <title>A High-Quality Reference Genome for a Parasitic Bivalve with Doubly Uniparental Inheritance (Bivalvia: Unionida).</title>
        <authorList>
            <person name="Smith C.H."/>
        </authorList>
    </citation>
    <scope>NUCLEOTIDE SEQUENCE</scope>
    <source>
        <strain evidence="1">CHS0354</strain>
    </source>
</reference>
<name>A0AAE0S8B0_9BIVA</name>
<organism evidence="1 2">
    <name type="scientific">Potamilus streckersoni</name>
    <dbReference type="NCBI Taxonomy" id="2493646"/>
    <lineage>
        <taxon>Eukaryota</taxon>
        <taxon>Metazoa</taxon>
        <taxon>Spiralia</taxon>
        <taxon>Lophotrochozoa</taxon>
        <taxon>Mollusca</taxon>
        <taxon>Bivalvia</taxon>
        <taxon>Autobranchia</taxon>
        <taxon>Heteroconchia</taxon>
        <taxon>Palaeoheterodonta</taxon>
        <taxon>Unionida</taxon>
        <taxon>Unionoidea</taxon>
        <taxon>Unionidae</taxon>
        <taxon>Ambleminae</taxon>
        <taxon>Lampsilini</taxon>
        <taxon>Potamilus</taxon>
    </lineage>
</organism>
<evidence type="ECO:0000313" key="1">
    <source>
        <dbReference type="EMBL" id="KAK3587088.1"/>
    </source>
</evidence>
<proteinExistence type="predicted"/>
<sequence length="69" mass="8069">MPSVFKSYQKSAFSLQNFKKHEKALEIVRRKAITNFVMDGFTNRGVFRASKEMLNGKDHYSVKENLAWI</sequence>